<sequence length="141" mass="15170">MINLFCFSGDVTDEILKAGTANSLRVLGGNDPITYRVRMPADSGVVAMRSRGNCVLGSGIWAQVTNYVVTTTGDSGLVEHSILVEDRARNRLRTSITQLSEGVRSALIASLYAQTPLTTTILAPEREAAAEACKPYLHNET</sequence>
<organism evidence="1 2">
    <name type="scientific">Mycolicibacterium iranicum</name>
    <name type="common">Mycobacterium iranicum</name>
    <dbReference type="NCBI Taxonomy" id="912594"/>
    <lineage>
        <taxon>Bacteria</taxon>
        <taxon>Bacillati</taxon>
        <taxon>Actinomycetota</taxon>
        <taxon>Actinomycetes</taxon>
        <taxon>Mycobacteriales</taxon>
        <taxon>Mycobacteriaceae</taxon>
        <taxon>Mycolicibacterium</taxon>
    </lineage>
</organism>
<dbReference type="RefSeq" id="WP_183466944.1">
    <property type="nucleotide sequence ID" value="NZ_JACHVU010000002.1"/>
</dbReference>
<reference evidence="1 2" key="1">
    <citation type="submission" date="2020-08" db="EMBL/GenBank/DDBJ databases">
        <title>The Agave Microbiome: Exploring the role of microbial communities in plant adaptations to desert environments.</title>
        <authorList>
            <person name="Partida-Martinez L.P."/>
        </authorList>
    </citation>
    <scope>NUCLEOTIDE SEQUENCE [LARGE SCALE GENOMIC DNA]</scope>
    <source>
        <strain evidence="1 2">AT2.18</strain>
    </source>
</reference>
<accession>A0A839Q0D3</accession>
<dbReference type="Proteomes" id="UP000550501">
    <property type="component" value="Unassembled WGS sequence"/>
</dbReference>
<evidence type="ECO:0000313" key="1">
    <source>
        <dbReference type="EMBL" id="MBB2989670.1"/>
    </source>
</evidence>
<comment type="caution">
    <text evidence="1">The sequence shown here is derived from an EMBL/GenBank/DDBJ whole genome shotgun (WGS) entry which is preliminary data.</text>
</comment>
<dbReference type="EMBL" id="JACHVU010000002">
    <property type="protein sequence ID" value="MBB2989670.1"/>
    <property type="molecule type" value="Genomic_DNA"/>
</dbReference>
<dbReference type="AlphaFoldDB" id="A0A839Q0D3"/>
<evidence type="ECO:0000313" key="2">
    <source>
        <dbReference type="Proteomes" id="UP000550501"/>
    </source>
</evidence>
<name>A0A839Q0D3_MYCIR</name>
<protein>
    <submittedName>
        <fullName evidence="1">Uncharacterized protein</fullName>
    </submittedName>
</protein>
<gene>
    <name evidence="1" type="ORF">FHR72_001133</name>
</gene>
<proteinExistence type="predicted"/>
<keyword evidence="2" id="KW-1185">Reference proteome</keyword>